<dbReference type="Pfam" id="PF00059">
    <property type="entry name" value="Lectin_C"/>
    <property type="match status" value="1"/>
</dbReference>
<evidence type="ECO:0000313" key="1">
    <source>
        <dbReference type="EMBL" id="CAD7235075.1"/>
    </source>
</evidence>
<accession>A0A7R8WTP4</accession>
<name>A0A7R8WTP4_9CRUS</name>
<dbReference type="PROSITE" id="PS50041">
    <property type="entry name" value="C_TYPE_LECTIN_2"/>
    <property type="match status" value="1"/>
</dbReference>
<dbReference type="EMBL" id="OB671055">
    <property type="protein sequence ID" value="CAD7235075.1"/>
    <property type="molecule type" value="Genomic_DNA"/>
</dbReference>
<protein>
    <submittedName>
        <fullName evidence="1">Uncharacterized protein</fullName>
    </submittedName>
</protein>
<dbReference type="SMART" id="SM00034">
    <property type="entry name" value="CLECT"/>
    <property type="match status" value="1"/>
</dbReference>
<gene>
    <name evidence="1" type="ORF">CTOB1V02_LOCUS12891</name>
</gene>
<dbReference type="InterPro" id="IPR016186">
    <property type="entry name" value="C-type_lectin-like/link_sf"/>
</dbReference>
<dbReference type="InterPro" id="IPR001304">
    <property type="entry name" value="C-type_lectin-like"/>
</dbReference>
<dbReference type="OrthoDB" id="418245at2759"/>
<organism evidence="1">
    <name type="scientific">Cyprideis torosa</name>
    <dbReference type="NCBI Taxonomy" id="163714"/>
    <lineage>
        <taxon>Eukaryota</taxon>
        <taxon>Metazoa</taxon>
        <taxon>Ecdysozoa</taxon>
        <taxon>Arthropoda</taxon>
        <taxon>Crustacea</taxon>
        <taxon>Oligostraca</taxon>
        <taxon>Ostracoda</taxon>
        <taxon>Podocopa</taxon>
        <taxon>Podocopida</taxon>
        <taxon>Cytherocopina</taxon>
        <taxon>Cytheroidea</taxon>
        <taxon>Cytherideidae</taxon>
        <taxon>Cyprideis</taxon>
    </lineage>
</organism>
<dbReference type="AlphaFoldDB" id="A0A7R8WTP4"/>
<sequence>MLAFIVFAAAVVIVQSETDKLVLPLLTDPTTNLEKTCLYCMNVEYYYVYLIVFLCVFHELDNNNLGPLVSRTDAMVPAQDSKCPTGFFSLFAGCYAVVTTRKTFDQAQTDCASRAKGGRLVEFENGGEYYLLKAYLIYNAKRCLAYWIGAVEIGDTNIYKWETSGAPVSFYEWIAGQPNLISAHNAICMYCWEDWKWNDRAKSSTLFYICEADPAA</sequence>
<dbReference type="SUPFAM" id="SSF56436">
    <property type="entry name" value="C-type lectin-like"/>
    <property type="match status" value="1"/>
</dbReference>
<dbReference type="InterPro" id="IPR050111">
    <property type="entry name" value="C-type_lectin/snaclec_domain"/>
</dbReference>
<dbReference type="Gene3D" id="3.10.100.10">
    <property type="entry name" value="Mannose-Binding Protein A, subunit A"/>
    <property type="match status" value="1"/>
</dbReference>
<dbReference type="PANTHER" id="PTHR22803">
    <property type="entry name" value="MANNOSE, PHOSPHOLIPASE, LECTIN RECEPTOR RELATED"/>
    <property type="match status" value="1"/>
</dbReference>
<proteinExistence type="predicted"/>
<dbReference type="InterPro" id="IPR016187">
    <property type="entry name" value="CTDL_fold"/>
</dbReference>
<dbReference type="CDD" id="cd00037">
    <property type="entry name" value="CLECT"/>
    <property type="match status" value="1"/>
</dbReference>
<reference evidence="1" key="1">
    <citation type="submission" date="2020-11" db="EMBL/GenBank/DDBJ databases">
        <authorList>
            <person name="Tran Van P."/>
        </authorList>
    </citation>
    <scope>NUCLEOTIDE SEQUENCE</scope>
</reference>